<evidence type="ECO:0000256" key="7">
    <source>
        <dbReference type="SAM" id="Phobius"/>
    </source>
</evidence>
<dbReference type="PROSITE" id="PS51778">
    <property type="entry name" value="VAST"/>
    <property type="match status" value="1"/>
</dbReference>
<dbReference type="Pfam" id="PF16016">
    <property type="entry name" value="VASt"/>
    <property type="match status" value="1"/>
</dbReference>
<feature type="region of interest" description="Disordered" evidence="6">
    <location>
        <begin position="1"/>
        <end position="312"/>
    </location>
</feature>
<keyword evidence="3 7" id="KW-0812">Transmembrane</keyword>
<dbReference type="InterPro" id="IPR011993">
    <property type="entry name" value="PH-like_dom_sf"/>
</dbReference>
<feature type="compositionally biased region" description="Polar residues" evidence="6">
    <location>
        <begin position="255"/>
        <end position="267"/>
    </location>
</feature>
<evidence type="ECO:0000313" key="10">
    <source>
        <dbReference type="Proteomes" id="UP001586593"/>
    </source>
</evidence>
<dbReference type="PANTHER" id="PTHR23319:SF4">
    <property type="entry name" value="GRAM DOMAIN CONTAINING 1B, ISOFORM E"/>
    <property type="match status" value="1"/>
</dbReference>
<dbReference type="Pfam" id="PF02893">
    <property type="entry name" value="GRAM"/>
    <property type="match status" value="1"/>
</dbReference>
<dbReference type="EMBL" id="JAZHXJ010001070">
    <property type="protein sequence ID" value="KAL1845872.1"/>
    <property type="molecule type" value="Genomic_DNA"/>
</dbReference>
<feature type="compositionally biased region" description="Pro residues" evidence="6">
    <location>
        <begin position="234"/>
        <end position="248"/>
    </location>
</feature>
<dbReference type="Proteomes" id="UP001586593">
    <property type="component" value="Unassembled WGS sequence"/>
</dbReference>
<comment type="caution">
    <text evidence="9">The sequence shown here is derived from an EMBL/GenBank/DDBJ whole genome shotgun (WGS) entry which is preliminary data.</text>
</comment>
<evidence type="ECO:0000256" key="6">
    <source>
        <dbReference type="SAM" id="MobiDB-lite"/>
    </source>
</evidence>
<feature type="domain" description="VASt" evidence="8">
    <location>
        <begin position="771"/>
        <end position="942"/>
    </location>
</feature>
<comment type="subcellular location">
    <subcellularLocation>
        <location evidence="1">Membrane</location>
        <topology evidence="1">Single-pass membrane protein</topology>
    </subcellularLocation>
</comment>
<dbReference type="InterPro" id="IPR004182">
    <property type="entry name" value="GRAM"/>
</dbReference>
<feature type="compositionally biased region" description="Polar residues" evidence="6">
    <location>
        <begin position="298"/>
        <end position="311"/>
    </location>
</feature>
<feature type="compositionally biased region" description="Low complexity" evidence="6">
    <location>
        <begin position="489"/>
        <end position="498"/>
    </location>
</feature>
<evidence type="ECO:0000256" key="2">
    <source>
        <dbReference type="ARBA" id="ARBA00006582"/>
    </source>
</evidence>
<feature type="region of interest" description="Disordered" evidence="6">
    <location>
        <begin position="652"/>
        <end position="765"/>
    </location>
</feature>
<dbReference type="SMART" id="SM00568">
    <property type="entry name" value="GRAM"/>
    <property type="match status" value="1"/>
</dbReference>
<dbReference type="InterPro" id="IPR051482">
    <property type="entry name" value="Cholesterol_transport"/>
</dbReference>
<dbReference type="InterPro" id="IPR031968">
    <property type="entry name" value="VASt"/>
</dbReference>
<feature type="compositionally biased region" description="Polar residues" evidence="6">
    <location>
        <begin position="1"/>
        <end position="10"/>
    </location>
</feature>
<accession>A0ABR3VVB3</accession>
<sequence length="1131" mass="119221">MAEATSSNDESTPSRRRSRPTTGSFSTGTPDDARSQVSAESDPDSFSLPRSASTIPTQPSPSGPSTAGSPAAQDARLPQSQSSNTTSSETSRRRASTLPAGSSDLAGSSSSLASSDTGLAPPVPSIKRSSSPVGRLKDVFKAKKGAPSNASSSPEPSARPAESDGASEASKSAAGLARPEAEDALTTHPESTASSDRVSRRLSRNERLDTTALPPPRTPPSGDGDTTPLIVNTPPTPTAPDHPTPLPSFPKEAWTSHSTSPFSNVSPLGNMIAQRRGRSGSSGLGPSKLSSITLAPLTPTQEARPSTPGNASSSFFSSMISAVQNTANTLSNSLGQAGGSPKLPAPKERAGREEGDSVEVEPSASATAEPSTDAKEPAVKTLGMGDLSLSHLGIAEATSTAPTPMSARFPDLGETRGRSDSAPVESTRLSFEPSSDEPLALDSRPRSLDDAPTAGERTPPPGSLYDGKGGVQRSGSIRSAVGRRRKRGSSTATGGTAATGTTIGAAIAAATASAAHPLGSGTPRLTGFAVASKKRNRDFHALFKSVPDDDYLIEDYSCALQREILAHGRLYVSEGHICFSSNIFGWVTTLVMSFDEIVSVEKRSTALVFKNGLEISTLHAKHVFASFTSRDSTYDLIVKIWKLGHPSLRSSLNGVRLNETGGDRTEKVDADPVGGSQTASGSEDDSDGADDDIYDEDEEDGDVPDAPPLLESSFASEGTDKPVARKASGMVAANGVSEKEDDGSAAPAAADDFPGPASHPPTDCGDAASHYDKFLGDEVIPAPLGKVYTLLFGPASPAWMGRWLTTDQKCTDLQMDDKKGLTESARSRTFTYIKPLYASIGPKQTKCIVTEQLESINLEKAVTVVVTTQTPDVPSGNVFGVKTRYCLSWAENNATRVQVNCAIEWTGKSWLKVAIEKGANDGQAQYCRELFASLRSAVLARPKSGPLRPKKKGRKGKSAQAYSPASDVEGRPPKVAAKQDWGLFEPARPFLSPVVDTVRPLLTGNVVYGLLVGLLVAAWFGFGTHTKAPRPYGSAPGYVGYPDRLAAYDEMWRREESELWEWLQERVGIDRLVTAGGAPRKVVADPAVLKGRAREERISDTELKEAIKVTEEKLRVLKSVVEQDARAPGEE</sequence>
<evidence type="ECO:0000259" key="8">
    <source>
        <dbReference type="PROSITE" id="PS51778"/>
    </source>
</evidence>
<keyword evidence="10" id="KW-1185">Reference proteome</keyword>
<evidence type="ECO:0000256" key="4">
    <source>
        <dbReference type="ARBA" id="ARBA00022989"/>
    </source>
</evidence>
<feature type="transmembrane region" description="Helical" evidence="7">
    <location>
        <begin position="1001"/>
        <end position="1022"/>
    </location>
</feature>
<evidence type="ECO:0000256" key="3">
    <source>
        <dbReference type="ARBA" id="ARBA00022692"/>
    </source>
</evidence>
<evidence type="ECO:0000256" key="1">
    <source>
        <dbReference type="ARBA" id="ARBA00004167"/>
    </source>
</evidence>
<proteinExistence type="inferred from homology"/>
<feature type="compositionally biased region" description="Basic and acidic residues" evidence="6">
    <location>
        <begin position="661"/>
        <end position="670"/>
    </location>
</feature>
<keyword evidence="4 7" id="KW-1133">Transmembrane helix</keyword>
<feature type="region of interest" description="Disordered" evidence="6">
    <location>
        <begin position="942"/>
        <end position="973"/>
    </location>
</feature>
<feature type="compositionally biased region" description="Low complexity" evidence="6">
    <location>
        <begin position="744"/>
        <end position="756"/>
    </location>
</feature>
<feature type="compositionally biased region" description="Low complexity" evidence="6">
    <location>
        <begin position="63"/>
        <end position="73"/>
    </location>
</feature>
<feature type="region of interest" description="Disordered" evidence="6">
    <location>
        <begin position="330"/>
        <end position="377"/>
    </location>
</feature>
<feature type="compositionally biased region" description="Basic and acidic residues" evidence="6">
    <location>
        <begin position="345"/>
        <end position="355"/>
    </location>
</feature>
<feature type="compositionally biased region" description="Low complexity" evidence="6">
    <location>
        <begin position="101"/>
        <end position="116"/>
    </location>
</feature>
<dbReference type="CDD" id="cd13220">
    <property type="entry name" value="PH-GRAM_GRAMDC"/>
    <property type="match status" value="1"/>
</dbReference>
<feature type="compositionally biased region" description="Low complexity" evidence="6">
    <location>
        <begin position="20"/>
        <end position="30"/>
    </location>
</feature>
<evidence type="ECO:0000256" key="5">
    <source>
        <dbReference type="ARBA" id="ARBA00023136"/>
    </source>
</evidence>
<feature type="compositionally biased region" description="Basic residues" evidence="6">
    <location>
        <begin position="948"/>
        <end position="957"/>
    </location>
</feature>
<feature type="compositionally biased region" description="Low complexity" evidence="6">
    <location>
        <begin position="80"/>
        <end position="89"/>
    </location>
</feature>
<keyword evidence="5 7" id="KW-0472">Membrane</keyword>
<organism evidence="9 10">
    <name type="scientific">Phialemonium thermophilum</name>
    <dbReference type="NCBI Taxonomy" id="223376"/>
    <lineage>
        <taxon>Eukaryota</taxon>
        <taxon>Fungi</taxon>
        <taxon>Dikarya</taxon>
        <taxon>Ascomycota</taxon>
        <taxon>Pezizomycotina</taxon>
        <taxon>Sordariomycetes</taxon>
        <taxon>Sordariomycetidae</taxon>
        <taxon>Cephalothecales</taxon>
        <taxon>Cephalothecaceae</taxon>
        <taxon>Phialemonium</taxon>
    </lineage>
</organism>
<feature type="compositionally biased region" description="Acidic residues" evidence="6">
    <location>
        <begin position="682"/>
        <end position="703"/>
    </location>
</feature>
<feature type="compositionally biased region" description="Low complexity" evidence="6">
    <location>
        <begin position="279"/>
        <end position="291"/>
    </location>
</feature>
<evidence type="ECO:0000313" key="9">
    <source>
        <dbReference type="EMBL" id="KAL1845872.1"/>
    </source>
</evidence>
<name>A0ABR3VVB3_9PEZI</name>
<dbReference type="Gene3D" id="2.30.29.30">
    <property type="entry name" value="Pleckstrin-homology domain (PH domain)/Phosphotyrosine-binding domain (PTB)"/>
    <property type="match status" value="1"/>
</dbReference>
<reference evidence="9 10" key="1">
    <citation type="journal article" date="2024" name="Commun. Biol.">
        <title>Comparative genomic analysis of thermophilic fungi reveals convergent evolutionary adaptations and gene losses.</title>
        <authorList>
            <person name="Steindorff A.S."/>
            <person name="Aguilar-Pontes M.V."/>
            <person name="Robinson A.J."/>
            <person name="Andreopoulos B."/>
            <person name="LaButti K."/>
            <person name="Kuo A."/>
            <person name="Mondo S."/>
            <person name="Riley R."/>
            <person name="Otillar R."/>
            <person name="Haridas S."/>
            <person name="Lipzen A."/>
            <person name="Grimwood J."/>
            <person name="Schmutz J."/>
            <person name="Clum A."/>
            <person name="Reid I.D."/>
            <person name="Moisan M.C."/>
            <person name="Butler G."/>
            <person name="Nguyen T.T.M."/>
            <person name="Dewar K."/>
            <person name="Conant G."/>
            <person name="Drula E."/>
            <person name="Henrissat B."/>
            <person name="Hansel C."/>
            <person name="Singer S."/>
            <person name="Hutchinson M.I."/>
            <person name="de Vries R.P."/>
            <person name="Natvig D.O."/>
            <person name="Powell A.J."/>
            <person name="Tsang A."/>
            <person name="Grigoriev I.V."/>
        </authorList>
    </citation>
    <scope>NUCLEOTIDE SEQUENCE [LARGE SCALE GENOMIC DNA]</scope>
    <source>
        <strain evidence="9 10">ATCC 24622</strain>
    </source>
</reference>
<gene>
    <name evidence="9" type="ORF">VTK73DRAFT_417</name>
</gene>
<feature type="region of interest" description="Disordered" evidence="6">
    <location>
        <begin position="396"/>
        <end position="498"/>
    </location>
</feature>
<comment type="similarity">
    <text evidence="2">Belongs to the YSP2 family.</text>
</comment>
<feature type="compositionally biased region" description="Low complexity" evidence="6">
    <location>
        <begin position="146"/>
        <end position="160"/>
    </location>
</feature>
<protein>
    <recommendedName>
        <fullName evidence="8">VASt domain-containing protein</fullName>
    </recommendedName>
</protein>
<feature type="compositionally biased region" description="Basic and acidic residues" evidence="6">
    <location>
        <begin position="197"/>
        <end position="209"/>
    </location>
</feature>
<dbReference type="PANTHER" id="PTHR23319">
    <property type="entry name" value="GRAM DOMAIN CONTAINING 1B, ISOFORM E"/>
    <property type="match status" value="1"/>
</dbReference>